<feature type="region of interest" description="Disordered" evidence="6">
    <location>
        <begin position="119"/>
        <end position="155"/>
    </location>
</feature>
<evidence type="ECO:0000313" key="7">
    <source>
        <dbReference type="EMBL" id="KAI3430864.1"/>
    </source>
</evidence>
<organism evidence="7 8">
    <name type="scientific">Chlorella vulgaris</name>
    <name type="common">Green alga</name>
    <dbReference type="NCBI Taxonomy" id="3077"/>
    <lineage>
        <taxon>Eukaryota</taxon>
        <taxon>Viridiplantae</taxon>
        <taxon>Chlorophyta</taxon>
        <taxon>core chlorophytes</taxon>
        <taxon>Trebouxiophyceae</taxon>
        <taxon>Chlorellales</taxon>
        <taxon>Chlorellaceae</taxon>
        <taxon>Chlorella clade</taxon>
        <taxon>Chlorella</taxon>
    </lineage>
</organism>
<evidence type="ECO:0000313" key="8">
    <source>
        <dbReference type="Proteomes" id="UP001055712"/>
    </source>
</evidence>
<dbReference type="GO" id="GO:0003712">
    <property type="term" value="F:transcription coregulator activity"/>
    <property type="evidence" value="ECO:0007669"/>
    <property type="project" value="InterPro"/>
</dbReference>
<gene>
    <name evidence="7" type="ORF">D9Q98_009273</name>
</gene>
<evidence type="ECO:0000256" key="5">
    <source>
        <dbReference type="SAM" id="Coils"/>
    </source>
</evidence>
<dbReference type="GO" id="GO:0006357">
    <property type="term" value="P:regulation of transcription by RNA polymerase II"/>
    <property type="evidence" value="ECO:0007669"/>
    <property type="project" value="InterPro"/>
</dbReference>
<accession>A0A9D4TQG7</accession>
<dbReference type="EMBL" id="SIDB01000007">
    <property type="protein sequence ID" value="KAI3430864.1"/>
    <property type="molecule type" value="Genomic_DNA"/>
</dbReference>
<proteinExistence type="predicted"/>
<reference evidence="7" key="1">
    <citation type="journal article" date="2019" name="Plant J.">
        <title>Chlorella vulgaris genome assembly and annotation reveals the molecular basis for metabolic acclimation to high light conditions.</title>
        <authorList>
            <person name="Cecchin M."/>
            <person name="Marcolungo L."/>
            <person name="Rossato M."/>
            <person name="Girolomoni L."/>
            <person name="Cosentino E."/>
            <person name="Cuine S."/>
            <person name="Li-Beisson Y."/>
            <person name="Delledonne M."/>
            <person name="Ballottari M."/>
        </authorList>
    </citation>
    <scope>NUCLEOTIDE SEQUENCE</scope>
    <source>
        <strain evidence="7">211/11P</strain>
    </source>
</reference>
<evidence type="ECO:0000256" key="3">
    <source>
        <dbReference type="ARBA" id="ARBA00023163"/>
    </source>
</evidence>
<keyword evidence="5" id="KW-0175">Coiled coil</keyword>
<comment type="subcellular location">
    <subcellularLocation>
        <location evidence="1">Nucleus</location>
    </subcellularLocation>
</comment>
<dbReference type="OrthoDB" id="536673at2759"/>
<dbReference type="AlphaFoldDB" id="A0A9D4TQG7"/>
<feature type="compositionally biased region" description="Low complexity" evidence="6">
    <location>
        <begin position="126"/>
        <end position="136"/>
    </location>
</feature>
<evidence type="ECO:0000256" key="2">
    <source>
        <dbReference type="ARBA" id="ARBA00023015"/>
    </source>
</evidence>
<keyword evidence="3" id="KW-0804">Transcription</keyword>
<dbReference type="InterPro" id="IPR009332">
    <property type="entry name" value="Med22"/>
</dbReference>
<dbReference type="Pfam" id="PF06179">
    <property type="entry name" value="Med22"/>
    <property type="match status" value="1"/>
</dbReference>
<evidence type="ECO:0000256" key="6">
    <source>
        <dbReference type="SAM" id="MobiDB-lite"/>
    </source>
</evidence>
<dbReference type="Proteomes" id="UP001055712">
    <property type="component" value="Unassembled WGS sequence"/>
</dbReference>
<evidence type="ECO:0000256" key="4">
    <source>
        <dbReference type="ARBA" id="ARBA00023242"/>
    </source>
</evidence>
<reference evidence="7" key="2">
    <citation type="submission" date="2020-11" db="EMBL/GenBank/DDBJ databases">
        <authorList>
            <person name="Cecchin M."/>
            <person name="Marcolungo L."/>
            <person name="Rossato M."/>
            <person name="Girolomoni L."/>
            <person name="Cosentino E."/>
            <person name="Cuine S."/>
            <person name="Li-Beisson Y."/>
            <person name="Delledonne M."/>
            <person name="Ballottari M."/>
        </authorList>
    </citation>
    <scope>NUCLEOTIDE SEQUENCE</scope>
    <source>
        <strain evidence="7">211/11P</strain>
        <tissue evidence="7">Whole cell</tissue>
    </source>
</reference>
<name>A0A9D4TQG7_CHLVU</name>
<keyword evidence="4" id="KW-0539">Nucleus</keyword>
<dbReference type="PANTHER" id="PTHR12434:SF6">
    <property type="entry name" value="MEDIATOR OF RNA POLYMERASE II TRANSCRIPTION SUBUNIT 22"/>
    <property type="match status" value="1"/>
</dbReference>
<evidence type="ECO:0008006" key="9">
    <source>
        <dbReference type="Google" id="ProtNLM"/>
    </source>
</evidence>
<comment type="caution">
    <text evidence="7">The sequence shown here is derived from an EMBL/GenBank/DDBJ whole genome shotgun (WGS) entry which is preliminary data.</text>
</comment>
<dbReference type="PANTHER" id="PTHR12434">
    <property type="entry name" value="MEDIATOR OF RNA POLYMERASE II TRANSCRIPTION SUBUNIT 22"/>
    <property type="match status" value="1"/>
</dbReference>
<sequence>MAAAPLKDRIRSEYQQLLDNFANLVRSARFSDDAGEATSKQGRVPGELMEVFAEKMLQACHTLLGVVAELKRNALLNDVAGRNAEVSSSCMATAAEVAELERRFQQLQQRIDGALQLLPTSDQEMEQAAEAGQQQQQPPPQGEQLAMEQAAMAGT</sequence>
<protein>
    <recommendedName>
        <fullName evidence="9">Mediator of RNA polymerase II transcription subunit 22</fullName>
    </recommendedName>
</protein>
<feature type="coiled-coil region" evidence="5">
    <location>
        <begin position="90"/>
        <end position="117"/>
    </location>
</feature>
<keyword evidence="2" id="KW-0805">Transcription regulation</keyword>
<keyword evidence="8" id="KW-1185">Reference proteome</keyword>
<evidence type="ECO:0000256" key="1">
    <source>
        <dbReference type="ARBA" id="ARBA00004123"/>
    </source>
</evidence>
<dbReference type="GO" id="GO:0016592">
    <property type="term" value="C:mediator complex"/>
    <property type="evidence" value="ECO:0007669"/>
    <property type="project" value="InterPro"/>
</dbReference>